<dbReference type="CTD" id="108700949"/>
<keyword evidence="2" id="KW-0472">Membrane</keyword>
<protein>
    <submittedName>
        <fullName evidence="2">Lck-interacting transmembrane adapter 1</fullName>
    </submittedName>
</protein>
<gene>
    <name evidence="2" type="primary">LOC108700949</name>
</gene>
<dbReference type="PaxDb" id="8355-A0A1L8ET65"/>
<dbReference type="Bgee" id="108700949">
    <property type="expression patterns" value="Expressed in spleen and 17 other cell types or tissues"/>
</dbReference>
<name>A0A1L8ET65_XENLA</name>
<reference evidence="2" key="1">
    <citation type="submission" date="2025-08" db="UniProtKB">
        <authorList>
            <consortium name="RefSeq"/>
        </authorList>
    </citation>
    <scope>IDENTIFICATION</scope>
    <source>
        <strain evidence="2">J_2021</strain>
        <tissue evidence="2">Erythrocytes</tissue>
    </source>
</reference>
<sequence>MTPTPNISVGNFLPLITVILGLLSLLVSLCTFCRRRKKRRMQRVQSRYPSGVALVDVSLLRQTQLRSLSKSDTKLHEIQRPRQGYPQLRPISMDPVYPPSRWKVPCPPADNDVTYSNLTFAPQPSKSSGHESLGLTVELNGPAGGDTEYAFVRKGNKGGGLGGQKQHQLSMEASPSPEPDALKLEEMYSKVNKKKNKKPMDILIRQGANENAPAFSIPLTAGNPPKRVPSTQSEENLYESICEMGSYASEPDVNGEGGFITEF</sequence>
<dbReference type="RefSeq" id="XP_041433397.1">
    <property type="nucleotide sequence ID" value="XM_041577463.1"/>
</dbReference>
<dbReference type="Pfam" id="PF15332">
    <property type="entry name" value="LIME1"/>
    <property type="match status" value="2"/>
</dbReference>
<dbReference type="GO" id="GO:0050853">
    <property type="term" value="P:B cell receptor signaling pathway"/>
    <property type="evidence" value="ECO:0007669"/>
    <property type="project" value="InterPro"/>
</dbReference>
<dbReference type="OrthoDB" id="9939965at2759"/>
<dbReference type="PANTHER" id="PTHR47740">
    <property type="entry name" value="LCK-INTERACTING TRANSMEMBRANE ADAPTER 1, LIME1"/>
    <property type="match status" value="1"/>
</dbReference>
<evidence type="ECO:0000313" key="2">
    <source>
        <dbReference type="RefSeq" id="XP_041433397.1"/>
    </source>
</evidence>
<dbReference type="AlphaFoldDB" id="A0A1L8ET65"/>
<dbReference type="PANTHER" id="PTHR47740:SF1">
    <property type="entry name" value="LCK-INTERACTING TRANSMEMBRANE ADAPTER 1"/>
    <property type="match status" value="1"/>
</dbReference>
<keyword evidence="1" id="KW-1185">Reference proteome</keyword>
<organism evidence="1 2">
    <name type="scientific">Xenopus laevis</name>
    <name type="common">African clawed frog</name>
    <dbReference type="NCBI Taxonomy" id="8355"/>
    <lineage>
        <taxon>Eukaryota</taxon>
        <taxon>Metazoa</taxon>
        <taxon>Chordata</taxon>
        <taxon>Craniata</taxon>
        <taxon>Vertebrata</taxon>
        <taxon>Euteleostomi</taxon>
        <taxon>Amphibia</taxon>
        <taxon>Batrachia</taxon>
        <taxon>Anura</taxon>
        <taxon>Pipoidea</taxon>
        <taxon>Pipidae</taxon>
        <taxon>Xenopodinae</taxon>
        <taxon>Xenopus</taxon>
        <taxon>Xenopus</taxon>
    </lineage>
</organism>
<proteinExistence type="predicted"/>
<dbReference type="GO" id="GO:0050852">
    <property type="term" value="P:T cell receptor signaling pathway"/>
    <property type="evidence" value="ECO:0007669"/>
    <property type="project" value="InterPro"/>
</dbReference>
<dbReference type="GeneID" id="108700949"/>
<dbReference type="Proteomes" id="UP000186698">
    <property type="component" value="Chromosome 9_10L"/>
</dbReference>
<accession>A0A1L8ET65</accession>
<evidence type="ECO:0000313" key="1">
    <source>
        <dbReference type="Proteomes" id="UP000186698"/>
    </source>
</evidence>
<keyword evidence="2" id="KW-0812">Transmembrane</keyword>
<dbReference type="InterPro" id="IPR026072">
    <property type="entry name" value="Lime1"/>
</dbReference>
<dbReference type="KEGG" id="xla:108700949"/>